<keyword evidence="3" id="KW-1185">Reference proteome</keyword>
<dbReference type="Proteomes" id="UP000636793">
    <property type="component" value="Unassembled WGS sequence"/>
</dbReference>
<evidence type="ECO:0000313" key="2">
    <source>
        <dbReference type="EMBL" id="GGB35504.1"/>
    </source>
</evidence>
<proteinExistence type="predicted"/>
<reference evidence="2" key="2">
    <citation type="submission" date="2020-09" db="EMBL/GenBank/DDBJ databases">
        <authorList>
            <person name="Sun Q."/>
            <person name="Zhou Y."/>
        </authorList>
    </citation>
    <scope>NUCLEOTIDE SEQUENCE</scope>
    <source>
        <strain evidence="2">CGMCC 1.15085</strain>
    </source>
</reference>
<evidence type="ECO:0000256" key="1">
    <source>
        <dbReference type="SAM" id="Phobius"/>
    </source>
</evidence>
<keyword evidence="1" id="KW-1133">Transmembrane helix</keyword>
<comment type="caution">
    <text evidence="2">The sequence shown here is derived from an EMBL/GenBank/DDBJ whole genome shotgun (WGS) entry which is preliminary data.</text>
</comment>
<feature type="transmembrane region" description="Helical" evidence="1">
    <location>
        <begin position="66"/>
        <end position="92"/>
    </location>
</feature>
<accession>A0A916T8D3</accession>
<organism evidence="2 3">
    <name type="scientific">Flexivirga endophytica</name>
    <dbReference type="NCBI Taxonomy" id="1849103"/>
    <lineage>
        <taxon>Bacteria</taxon>
        <taxon>Bacillati</taxon>
        <taxon>Actinomycetota</taxon>
        <taxon>Actinomycetes</taxon>
        <taxon>Micrococcales</taxon>
        <taxon>Dermacoccaceae</taxon>
        <taxon>Flexivirga</taxon>
    </lineage>
</organism>
<feature type="transmembrane region" description="Helical" evidence="1">
    <location>
        <begin position="42"/>
        <end position="60"/>
    </location>
</feature>
<reference evidence="2" key="1">
    <citation type="journal article" date="2014" name="Int. J. Syst. Evol. Microbiol.">
        <title>Complete genome sequence of Corynebacterium casei LMG S-19264T (=DSM 44701T), isolated from a smear-ripened cheese.</title>
        <authorList>
            <consortium name="US DOE Joint Genome Institute (JGI-PGF)"/>
            <person name="Walter F."/>
            <person name="Albersmeier A."/>
            <person name="Kalinowski J."/>
            <person name="Ruckert C."/>
        </authorList>
    </citation>
    <scope>NUCLEOTIDE SEQUENCE</scope>
    <source>
        <strain evidence="2">CGMCC 1.15085</strain>
    </source>
</reference>
<sequence length="131" mass="14596">MALTPQEQREFHRLMIDLCLDDPEFMRQLVTRRHGWTRRVRLIRAGGAAVCFIALIALSLSGAVGLAWAFVAAALALAGVTCSVGAVAPFPVPTRARWLRLRLRARRAAHHYHLAILQHRHKATHVPPDGQ</sequence>
<dbReference type="Pfam" id="PF11239">
    <property type="entry name" value="DUF3040"/>
    <property type="match status" value="1"/>
</dbReference>
<dbReference type="EMBL" id="BMHI01000004">
    <property type="protein sequence ID" value="GGB35504.1"/>
    <property type="molecule type" value="Genomic_DNA"/>
</dbReference>
<keyword evidence="1" id="KW-0472">Membrane</keyword>
<evidence type="ECO:0000313" key="3">
    <source>
        <dbReference type="Proteomes" id="UP000636793"/>
    </source>
</evidence>
<dbReference type="AlphaFoldDB" id="A0A916T8D3"/>
<keyword evidence="1" id="KW-0812">Transmembrane</keyword>
<evidence type="ECO:0008006" key="4">
    <source>
        <dbReference type="Google" id="ProtNLM"/>
    </source>
</evidence>
<gene>
    <name evidence="2" type="ORF">GCM10011492_27680</name>
</gene>
<dbReference type="InterPro" id="IPR021401">
    <property type="entry name" value="DUF3040"/>
</dbReference>
<name>A0A916T8D3_9MICO</name>
<protein>
    <recommendedName>
        <fullName evidence="4">DUF3040 domain-containing protein</fullName>
    </recommendedName>
</protein>
<dbReference type="RefSeq" id="WP_188837615.1">
    <property type="nucleotide sequence ID" value="NZ_BMHI01000004.1"/>
</dbReference>